<proteinExistence type="predicted"/>
<evidence type="ECO:0000313" key="3">
    <source>
        <dbReference type="Proteomes" id="UP000275401"/>
    </source>
</evidence>
<dbReference type="AlphaFoldDB" id="A0A3M8XAW1"/>
<feature type="compositionally biased region" description="Low complexity" evidence="1">
    <location>
        <begin position="1"/>
        <end position="16"/>
    </location>
</feature>
<comment type="caution">
    <text evidence="2">The sequence shown here is derived from an EMBL/GenBank/DDBJ whole genome shotgun (WGS) entry which is preliminary data.</text>
</comment>
<sequence>MWAAKTAQHQAAAQDAQARRQLRAEHVRERRGPRSKAYADFVAQARVIERALGRYQDSHILEMGQFNQEVDKLDYLGVQVLLEGPPSVIRPSQDLISCAHRCMRPLRVSIAALHEFGDESSEYAAAKSAVGDVGFELIAEVKDFAEAARRVLDDDGAGQADASVGAQVATTATVARDAVADSG</sequence>
<reference evidence="2 3" key="1">
    <citation type="submission" date="2018-11" db="EMBL/GenBank/DDBJ databases">
        <title>The Potential of Streptomyces as Biocontrol Agents against the Tomato grey mould, Botrytis cinerea (Gray mold) Frontiers in Microbiology.</title>
        <authorList>
            <person name="Li D."/>
        </authorList>
    </citation>
    <scope>NUCLEOTIDE SEQUENCE [LARGE SCALE GENOMIC DNA]</scope>
    <source>
        <strain evidence="2 3">NEAU-LD23</strain>
    </source>
</reference>
<feature type="region of interest" description="Disordered" evidence="1">
    <location>
        <begin position="1"/>
        <end position="31"/>
    </location>
</feature>
<evidence type="ECO:0000256" key="1">
    <source>
        <dbReference type="SAM" id="MobiDB-lite"/>
    </source>
</evidence>
<dbReference type="Proteomes" id="UP000275401">
    <property type="component" value="Unassembled WGS sequence"/>
</dbReference>
<evidence type="ECO:0000313" key="2">
    <source>
        <dbReference type="EMBL" id="RNG38101.1"/>
    </source>
</evidence>
<dbReference type="EMBL" id="RIBZ01000028">
    <property type="protein sequence ID" value="RNG38101.1"/>
    <property type="molecule type" value="Genomic_DNA"/>
</dbReference>
<feature type="compositionally biased region" description="Basic and acidic residues" evidence="1">
    <location>
        <begin position="22"/>
        <end position="31"/>
    </location>
</feature>
<name>A0A3M8XAW1_9ACTN</name>
<organism evidence="2 3">
    <name type="scientific">Streptomyces botrytidirepellens</name>
    <dbReference type="NCBI Taxonomy" id="2486417"/>
    <lineage>
        <taxon>Bacteria</taxon>
        <taxon>Bacillati</taxon>
        <taxon>Actinomycetota</taxon>
        <taxon>Actinomycetes</taxon>
        <taxon>Kitasatosporales</taxon>
        <taxon>Streptomycetaceae</taxon>
        <taxon>Streptomyces</taxon>
    </lineage>
</organism>
<protein>
    <submittedName>
        <fullName evidence="2">Uncharacterized protein</fullName>
    </submittedName>
</protein>
<gene>
    <name evidence="2" type="ORF">EEJ42_01660</name>
</gene>
<accession>A0A3M8XAW1</accession>
<keyword evidence="3" id="KW-1185">Reference proteome</keyword>